<dbReference type="AlphaFoldDB" id="A0A4R0Q6M7"/>
<name>A0A4R0Q6M7_9SPHI</name>
<organism evidence="2 3">
    <name type="scientific">Pedobacter psychrodurus</name>
    <dbReference type="NCBI Taxonomy" id="2530456"/>
    <lineage>
        <taxon>Bacteria</taxon>
        <taxon>Pseudomonadati</taxon>
        <taxon>Bacteroidota</taxon>
        <taxon>Sphingobacteriia</taxon>
        <taxon>Sphingobacteriales</taxon>
        <taxon>Sphingobacteriaceae</taxon>
        <taxon>Pedobacter</taxon>
    </lineage>
</organism>
<protein>
    <submittedName>
        <fullName evidence="2">Uncharacterized protein</fullName>
    </submittedName>
</protein>
<keyword evidence="3" id="KW-1185">Reference proteome</keyword>
<comment type="caution">
    <text evidence="2">The sequence shown here is derived from an EMBL/GenBank/DDBJ whole genome shotgun (WGS) entry which is preliminary data.</text>
</comment>
<reference evidence="2 3" key="1">
    <citation type="submission" date="2019-02" db="EMBL/GenBank/DDBJ databases">
        <title>Pedobacter sp. RP-3-21 sp. nov., isolated from Arctic soil.</title>
        <authorList>
            <person name="Dahal R.H."/>
        </authorList>
    </citation>
    <scope>NUCLEOTIDE SEQUENCE [LARGE SCALE GENOMIC DNA]</scope>
    <source>
        <strain evidence="2 3">RP-3-21</strain>
    </source>
</reference>
<evidence type="ECO:0000256" key="1">
    <source>
        <dbReference type="ARBA" id="ARBA00022801"/>
    </source>
</evidence>
<dbReference type="Proteomes" id="UP000293925">
    <property type="component" value="Unassembled WGS sequence"/>
</dbReference>
<evidence type="ECO:0000313" key="2">
    <source>
        <dbReference type="EMBL" id="TCD28405.1"/>
    </source>
</evidence>
<dbReference type="Gene3D" id="3.20.20.300">
    <property type="entry name" value="Glycoside hydrolase, family 3, N-terminal domain"/>
    <property type="match status" value="1"/>
</dbReference>
<gene>
    <name evidence="2" type="ORF">EZ456_06720</name>
</gene>
<keyword evidence="1" id="KW-0378">Hydrolase</keyword>
<sequence>MLKSNGVKQNLRIQKIAVEQTRLGIPILFQEDVIHGYKTIFPIPLGESCSWNLTGISQTAAVAAKQVIFYLTRF</sequence>
<dbReference type="InterPro" id="IPR017853">
    <property type="entry name" value="GH"/>
</dbReference>
<accession>A0A4R0Q6M7</accession>
<proteinExistence type="predicted"/>
<dbReference type="SUPFAM" id="SSF51445">
    <property type="entry name" value="(Trans)glycosidases"/>
    <property type="match status" value="1"/>
</dbReference>
<dbReference type="GO" id="GO:0004553">
    <property type="term" value="F:hydrolase activity, hydrolyzing O-glycosyl compounds"/>
    <property type="evidence" value="ECO:0007669"/>
    <property type="project" value="InterPro"/>
</dbReference>
<dbReference type="EMBL" id="SJSO01000004">
    <property type="protein sequence ID" value="TCD28405.1"/>
    <property type="molecule type" value="Genomic_DNA"/>
</dbReference>
<dbReference type="GO" id="GO:0005975">
    <property type="term" value="P:carbohydrate metabolic process"/>
    <property type="evidence" value="ECO:0007669"/>
    <property type="project" value="InterPro"/>
</dbReference>
<dbReference type="InterPro" id="IPR036962">
    <property type="entry name" value="Glyco_hydro_3_N_sf"/>
</dbReference>
<evidence type="ECO:0000313" key="3">
    <source>
        <dbReference type="Proteomes" id="UP000293925"/>
    </source>
</evidence>
<dbReference type="OrthoDB" id="9781691at2"/>